<dbReference type="SUPFAM" id="SSF111384">
    <property type="entry name" value="OmpH-like"/>
    <property type="match status" value="1"/>
</dbReference>
<dbReference type="EMBL" id="SOIJ01000061">
    <property type="protein sequence ID" value="TET93866.1"/>
    <property type="molecule type" value="Genomic_DNA"/>
</dbReference>
<dbReference type="InterPro" id="IPR024930">
    <property type="entry name" value="Skp_dom_sf"/>
</dbReference>
<name>A0A523YQS9_UNCAE</name>
<keyword evidence="2" id="KW-0732">Signal</keyword>
<dbReference type="SMART" id="SM00935">
    <property type="entry name" value="OmpH"/>
    <property type="match status" value="1"/>
</dbReference>
<dbReference type="GO" id="GO:0005829">
    <property type="term" value="C:cytosol"/>
    <property type="evidence" value="ECO:0007669"/>
    <property type="project" value="TreeGrafter"/>
</dbReference>
<proteinExistence type="inferred from homology"/>
<dbReference type="GO" id="GO:0050821">
    <property type="term" value="P:protein stabilization"/>
    <property type="evidence" value="ECO:0007669"/>
    <property type="project" value="TreeGrafter"/>
</dbReference>
<comment type="caution">
    <text evidence="4">The sequence shown here is derived from an EMBL/GenBank/DDBJ whole genome shotgun (WGS) entry which is preliminary data.</text>
</comment>
<dbReference type="Proteomes" id="UP000316925">
    <property type="component" value="Unassembled WGS sequence"/>
</dbReference>
<dbReference type="Pfam" id="PF03938">
    <property type="entry name" value="OmpH"/>
    <property type="match status" value="1"/>
</dbReference>
<protein>
    <submittedName>
        <fullName evidence="4">OmpH family outer membrane protein</fullName>
    </submittedName>
</protein>
<evidence type="ECO:0000313" key="4">
    <source>
        <dbReference type="EMBL" id="TET93866.1"/>
    </source>
</evidence>
<evidence type="ECO:0000313" key="5">
    <source>
        <dbReference type="Proteomes" id="UP000316925"/>
    </source>
</evidence>
<dbReference type="GO" id="GO:0051082">
    <property type="term" value="F:unfolded protein binding"/>
    <property type="evidence" value="ECO:0007669"/>
    <property type="project" value="InterPro"/>
</dbReference>
<comment type="similarity">
    <text evidence="1">Belongs to the Skp family.</text>
</comment>
<dbReference type="Gene3D" id="3.30.910.20">
    <property type="entry name" value="Skp domain"/>
    <property type="match status" value="1"/>
</dbReference>
<dbReference type="PANTHER" id="PTHR35089">
    <property type="entry name" value="CHAPERONE PROTEIN SKP"/>
    <property type="match status" value="1"/>
</dbReference>
<dbReference type="PANTHER" id="PTHR35089:SF1">
    <property type="entry name" value="CHAPERONE PROTEIN SKP"/>
    <property type="match status" value="1"/>
</dbReference>
<feature type="coiled-coil region" evidence="3">
    <location>
        <begin position="55"/>
        <end position="115"/>
    </location>
</feature>
<sequence>MKSLAKNRCLLFLAFLLCFLLGLGIRAPKAALIAKIGYIDMQKIFQGYKKTGDLEANLKKSQTEQRQNLEKLKEEIEKLRNELKEGELILTESAKEEKQVEIDQRARELDNLARDITEKLEGRREEYTDEIVKDIYAMTRSMAEREGYRLVFHKEALIYATPEPEFDLTEKVLSELNEKYRSISESTPSIPPTD</sequence>
<organism evidence="4 5">
    <name type="scientific">Aerophobetes bacterium</name>
    <dbReference type="NCBI Taxonomy" id="2030807"/>
    <lineage>
        <taxon>Bacteria</taxon>
        <taxon>Candidatus Aerophobota</taxon>
    </lineage>
</organism>
<accession>A0A523YQS9</accession>
<evidence type="ECO:0000256" key="2">
    <source>
        <dbReference type="ARBA" id="ARBA00022729"/>
    </source>
</evidence>
<dbReference type="AlphaFoldDB" id="A0A523YQS9"/>
<keyword evidence="3" id="KW-0175">Coiled coil</keyword>
<dbReference type="InterPro" id="IPR005632">
    <property type="entry name" value="Chaperone_Skp"/>
</dbReference>
<evidence type="ECO:0000256" key="3">
    <source>
        <dbReference type="SAM" id="Coils"/>
    </source>
</evidence>
<reference evidence="4 5" key="1">
    <citation type="submission" date="2019-03" db="EMBL/GenBank/DDBJ databases">
        <title>Metabolic potential of uncultured bacteria and archaea associated with petroleum seepage in deep-sea sediments.</title>
        <authorList>
            <person name="Dong X."/>
            <person name="Hubert C."/>
        </authorList>
    </citation>
    <scope>NUCLEOTIDE SEQUENCE [LARGE SCALE GENOMIC DNA]</scope>
    <source>
        <strain evidence="4">E29_bin28</strain>
    </source>
</reference>
<evidence type="ECO:0000256" key="1">
    <source>
        <dbReference type="ARBA" id="ARBA00009091"/>
    </source>
</evidence>
<gene>
    <name evidence="4" type="ORF">E3J33_01100</name>
</gene>